<dbReference type="Proteomes" id="UP000238220">
    <property type="component" value="Unassembled WGS sequence"/>
</dbReference>
<dbReference type="EMBL" id="PSNW01000003">
    <property type="protein sequence ID" value="PPE74604.1"/>
    <property type="molecule type" value="Genomic_DNA"/>
</dbReference>
<dbReference type="RefSeq" id="WP_104229761.1">
    <property type="nucleotide sequence ID" value="NZ_PSNW01000003.1"/>
</dbReference>
<reference evidence="2 3" key="1">
    <citation type="submission" date="2018-02" db="EMBL/GenBank/DDBJ databases">
        <title>Genome sequencing of Solimonas sp. HR-BB.</title>
        <authorList>
            <person name="Lee Y."/>
            <person name="Jeon C.O."/>
        </authorList>
    </citation>
    <scope>NUCLEOTIDE SEQUENCE [LARGE SCALE GENOMIC DNA]</scope>
    <source>
        <strain evidence="2 3">HR-BB</strain>
    </source>
</reference>
<dbReference type="AlphaFoldDB" id="A0A2S5THY8"/>
<dbReference type="GO" id="GO:0051276">
    <property type="term" value="P:chromosome organization"/>
    <property type="evidence" value="ECO:0007669"/>
    <property type="project" value="InterPro"/>
</dbReference>
<protein>
    <submittedName>
        <fullName evidence="2">Uncharacterized protein</fullName>
    </submittedName>
</protein>
<comment type="caution">
    <text evidence="2">The sequence shown here is derived from an EMBL/GenBank/DDBJ whole genome shotgun (WGS) entry which is preliminary data.</text>
</comment>
<sequence length="138" mass="15079">MKSKGNNPWAAQHMGRDEVLAHLSRAARFDVRRLFDAAGNLRPPQDWDDDTAAAISGLEWQDQSGLKRKDEHDEGSTETKQVRSLQTIDRLKALELLGKALGVFDAGVAQEAEGEGSLAQLLSEAAQHNGGLHGLVRR</sequence>
<feature type="region of interest" description="Disordered" evidence="1">
    <location>
        <begin position="58"/>
        <end position="82"/>
    </location>
</feature>
<organism evidence="2 3">
    <name type="scientific">Solimonas fluminis</name>
    <dbReference type="NCBI Taxonomy" id="2086571"/>
    <lineage>
        <taxon>Bacteria</taxon>
        <taxon>Pseudomonadati</taxon>
        <taxon>Pseudomonadota</taxon>
        <taxon>Gammaproteobacteria</taxon>
        <taxon>Nevskiales</taxon>
        <taxon>Nevskiaceae</taxon>
        <taxon>Solimonas</taxon>
    </lineage>
</organism>
<dbReference type="InterPro" id="IPR005335">
    <property type="entry name" value="Terminase_ssu"/>
</dbReference>
<gene>
    <name evidence="2" type="ORF">C3942_07530</name>
</gene>
<accession>A0A2S5THY8</accession>
<keyword evidence="3" id="KW-1185">Reference proteome</keyword>
<evidence type="ECO:0000256" key="1">
    <source>
        <dbReference type="SAM" id="MobiDB-lite"/>
    </source>
</evidence>
<feature type="compositionally biased region" description="Basic and acidic residues" evidence="1">
    <location>
        <begin position="65"/>
        <end position="81"/>
    </location>
</feature>
<proteinExistence type="predicted"/>
<evidence type="ECO:0000313" key="3">
    <source>
        <dbReference type="Proteomes" id="UP000238220"/>
    </source>
</evidence>
<dbReference type="OrthoDB" id="8227562at2"/>
<dbReference type="Pfam" id="PF03592">
    <property type="entry name" value="Terminase_2"/>
    <property type="match status" value="1"/>
</dbReference>
<evidence type="ECO:0000313" key="2">
    <source>
        <dbReference type="EMBL" id="PPE74604.1"/>
    </source>
</evidence>
<name>A0A2S5THY8_9GAMM</name>